<evidence type="ECO:0000313" key="3">
    <source>
        <dbReference type="Proteomes" id="UP001345691"/>
    </source>
</evidence>
<reference evidence="2 3" key="1">
    <citation type="submission" date="2023-08" db="EMBL/GenBank/DDBJ databases">
        <title>Black Yeasts Isolated from many extreme environments.</title>
        <authorList>
            <person name="Coleine C."/>
            <person name="Stajich J.E."/>
            <person name="Selbmann L."/>
        </authorList>
    </citation>
    <scope>NUCLEOTIDE SEQUENCE [LARGE SCALE GENOMIC DNA]</scope>
    <source>
        <strain evidence="2 3">CCFEE 6328</strain>
    </source>
</reference>
<comment type="caution">
    <text evidence="2">The sequence shown here is derived from an EMBL/GenBank/DDBJ whole genome shotgun (WGS) entry which is preliminary data.</text>
</comment>
<dbReference type="Pfam" id="PF19834">
    <property type="entry name" value="DUF6314"/>
    <property type="match status" value="1"/>
</dbReference>
<dbReference type="InterPro" id="IPR045632">
    <property type="entry name" value="DUF6314"/>
</dbReference>
<proteinExistence type="predicted"/>
<keyword evidence="3" id="KW-1185">Reference proteome</keyword>
<name>A0ABR0J483_9EURO</name>
<accession>A0ABR0J483</accession>
<protein>
    <recommendedName>
        <fullName evidence="1">DUF6314 domain-containing protein</fullName>
    </recommendedName>
</protein>
<organism evidence="2 3">
    <name type="scientific">Exophiala sideris</name>
    <dbReference type="NCBI Taxonomy" id="1016849"/>
    <lineage>
        <taxon>Eukaryota</taxon>
        <taxon>Fungi</taxon>
        <taxon>Dikarya</taxon>
        <taxon>Ascomycota</taxon>
        <taxon>Pezizomycotina</taxon>
        <taxon>Eurotiomycetes</taxon>
        <taxon>Chaetothyriomycetidae</taxon>
        <taxon>Chaetothyriales</taxon>
        <taxon>Herpotrichiellaceae</taxon>
        <taxon>Exophiala</taxon>
    </lineage>
</organism>
<gene>
    <name evidence="2" type="ORF">LTR69_008131</name>
</gene>
<evidence type="ECO:0000313" key="2">
    <source>
        <dbReference type="EMBL" id="KAK5055756.1"/>
    </source>
</evidence>
<evidence type="ECO:0000259" key="1">
    <source>
        <dbReference type="Pfam" id="PF19834"/>
    </source>
</evidence>
<dbReference type="EMBL" id="JAVRRF010000019">
    <property type="protein sequence ID" value="KAK5055756.1"/>
    <property type="molecule type" value="Genomic_DNA"/>
</dbReference>
<dbReference type="Proteomes" id="UP001345691">
    <property type="component" value="Unassembled WGS sequence"/>
</dbReference>
<feature type="domain" description="DUF6314" evidence="1">
    <location>
        <begin position="22"/>
        <end position="202"/>
    </location>
</feature>
<sequence length="203" mass="22885">MQKDCEDGSSTFTITAQVFEDLPGTWVLNRSLQKPSGRCIGKATFTRRQPSPIIDDEGKLQLADAEMLYHEEGEFELTRSSSGQTPNSLTFRFSHKYIWRLQKAEDIHTLSVWFTKPGTDTIDYLFHKIDIALPNVHASAESREIALQGAGGHVCVDDFYSSFYVFNLSPKAPDSVSLVSWSMTHEVRGPKKDQTIETTFTKT</sequence>